<keyword evidence="5" id="KW-1185">Reference proteome</keyword>
<dbReference type="InterPro" id="IPR025554">
    <property type="entry name" value="DUF4140"/>
</dbReference>
<feature type="coiled-coil region" evidence="1">
    <location>
        <begin position="95"/>
        <end position="122"/>
    </location>
</feature>
<evidence type="ECO:0000259" key="2">
    <source>
        <dbReference type="Pfam" id="PF13598"/>
    </source>
</evidence>
<proteinExistence type="predicted"/>
<name>A0AA39TKP1_ARMTA</name>
<dbReference type="PANTHER" id="PTHR31005:SF8">
    <property type="entry name" value="DUF4139 DOMAIN-CONTAINING PROTEIN"/>
    <property type="match status" value="1"/>
</dbReference>
<evidence type="ECO:0000313" key="4">
    <source>
        <dbReference type="EMBL" id="KAK0462507.1"/>
    </source>
</evidence>
<protein>
    <recommendedName>
        <fullName evidence="6">Mucoidy inhibitor A</fullName>
    </recommendedName>
</protein>
<dbReference type="Pfam" id="PF13600">
    <property type="entry name" value="DUF4140"/>
    <property type="match status" value="1"/>
</dbReference>
<evidence type="ECO:0008006" key="6">
    <source>
        <dbReference type="Google" id="ProtNLM"/>
    </source>
</evidence>
<dbReference type="InterPro" id="IPR011935">
    <property type="entry name" value="CHP02231"/>
</dbReference>
<dbReference type="NCBIfam" id="TIGR02231">
    <property type="entry name" value="mucoidy inhibitor MuiA family protein"/>
    <property type="match status" value="1"/>
</dbReference>
<evidence type="ECO:0000313" key="5">
    <source>
        <dbReference type="Proteomes" id="UP001175211"/>
    </source>
</evidence>
<sequence length="596" mass="64928">MPTTQPNNDSPPAFEPDNNIELSYFKDTKIVKVSVYNNHAEITSHCNVAVSTGQNLVQINGLPNAIEAPFLRCFEGRGSATIHDVVLSTILPPSIATTSAKLVDLQSKRDQLQKALSRVTKALGSLESYLGPMNVQYIDSTKLTAVVDSYDSAAEKLDDRVLKLEKELKDTEDAIRTGQVALSRPPEANSLLKHRVSIGVFADSGGEVEISLIYGTFFSNPRLVSVNHASWYAGYDVRVNTQTRETPVTLIYKANIKQATGESWEDVPLTLETVTPTYGVGVPTLNPWKLFPLRLDPLQPQPQSVIPQMMSRGTPGDFHERSGVAQFQSMDTVGPRPSMAHIGSAITSKGNVSATHRVPGRITIPSDGVEHTFTIVQLNLDASMSWVSVPKVDTKTHLKAKITNASDYPLLAGWASIYVDGSFISWSLLPAVSAQESFDCPLGLDPSLRITYHPQSKKASQSGFYTKSSIYIYSQRISIHNTNATVAIENLKILDQIPVSEDEQINVKPVSPALSLLDAHTIKSSMTNTPRAVPHVQVSEGVVAQWEGSDESGIDVDALGKDGKINWLCTVPPQGQLNLVMQWEVSTPAHVDVIGL</sequence>
<keyword evidence="1" id="KW-0175">Coiled coil</keyword>
<accession>A0AA39TKP1</accession>
<dbReference type="EMBL" id="JAUEPS010000009">
    <property type="protein sequence ID" value="KAK0462507.1"/>
    <property type="molecule type" value="Genomic_DNA"/>
</dbReference>
<dbReference type="Pfam" id="PF13598">
    <property type="entry name" value="DUF4139"/>
    <property type="match status" value="1"/>
</dbReference>
<comment type="caution">
    <text evidence="4">The sequence shown here is derived from an EMBL/GenBank/DDBJ whole genome shotgun (WGS) entry which is preliminary data.</text>
</comment>
<dbReference type="PANTHER" id="PTHR31005">
    <property type="entry name" value="DUF4139 DOMAIN-CONTAINING PROTEIN"/>
    <property type="match status" value="1"/>
</dbReference>
<dbReference type="GeneID" id="85350838"/>
<dbReference type="Proteomes" id="UP001175211">
    <property type="component" value="Unassembled WGS sequence"/>
</dbReference>
<dbReference type="AlphaFoldDB" id="A0AA39TKP1"/>
<feature type="coiled-coil region" evidence="1">
    <location>
        <begin position="147"/>
        <end position="174"/>
    </location>
</feature>
<gene>
    <name evidence="4" type="ORF">EV420DRAFT_1265735</name>
</gene>
<evidence type="ECO:0000259" key="3">
    <source>
        <dbReference type="Pfam" id="PF13600"/>
    </source>
</evidence>
<feature type="domain" description="DUF4140" evidence="3">
    <location>
        <begin position="33"/>
        <end position="130"/>
    </location>
</feature>
<evidence type="ECO:0000256" key="1">
    <source>
        <dbReference type="SAM" id="Coils"/>
    </source>
</evidence>
<organism evidence="4 5">
    <name type="scientific">Armillaria tabescens</name>
    <name type="common">Ringless honey mushroom</name>
    <name type="synonym">Agaricus tabescens</name>
    <dbReference type="NCBI Taxonomy" id="1929756"/>
    <lineage>
        <taxon>Eukaryota</taxon>
        <taxon>Fungi</taxon>
        <taxon>Dikarya</taxon>
        <taxon>Basidiomycota</taxon>
        <taxon>Agaricomycotina</taxon>
        <taxon>Agaricomycetes</taxon>
        <taxon>Agaricomycetidae</taxon>
        <taxon>Agaricales</taxon>
        <taxon>Marasmiineae</taxon>
        <taxon>Physalacriaceae</taxon>
        <taxon>Desarmillaria</taxon>
    </lineage>
</organism>
<dbReference type="InterPro" id="IPR037291">
    <property type="entry name" value="DUF4139"/>
</dbReference>
<dbReference type="RefSeq" id="XP_060334119.1">
    <property type="nucleotide sequence ID" value="XM_060467290.1"/>
</dbReference>
<reference evidence="4" key="1">
    <citation type="submission" date="2023-06" db="EMBL/GenBank/DDBJ databases">
        <authorList>
            <consortium name="Lawrence Berkeley National Laboratory"/>
            <person name="Ahrendt S."/>
            <person name="Sahu N."/>
            <person name="Indic B."/>
            <person name="Wong-Bajracharya J."/>
            <person name="Merenyi Z."/>
            <person name="Ke H.-M."/>
            <person name="Monk M."/>
            <person name="Kocsube S."/>
            <person name="Drula E."/>
            <person name="Lipzen A."/>
            <person name="Balint B."/>
            <person name="Henrissat B."/>
            <person name="Andreopoulos B."/>
            <person name="Martin F.M."/>
            <person name="Harder C.B."/>
            <person name="Rigling D."/>
            <person name="Ford K.L."/>
            <person name="Foster G.D."/>
            <person name="Pangilinan J."/>
            <person name="Papanicolaou A."/>
            <person name="Barry K."/>
            <person name="LaButti K."/>
            <person name="Viragh M."/>
            <person name="Koriabine M."/>
            <person name="Yan M."/>
            <person name="Riley R."/>
            <person name="Champramary S."/>
            <person name="Plett K.L."/>
            <person name="Tsai I.J."/>
            <person name="Slot J."/>
            <person name="Sipos G."/>
            <person name="Plett J."/>
            <person name="Nagy L.G."/>
            <person name="Grigoriev I.V."/>
        </authorList>
    </citation>
    <scope>NUCLEOTIDE SEQUENCE</scope>
    <source>
        <strain evidence="4">CCBAS 213</strain>
    </source>
</reference>
<feature type="domain" description="DUF4139" evidence="2">
    <location>
        <begin position="225"/>
        <end position="588"/>
    </location>
</feature>